<feature type="transmembrane region" description="Helical" evidence="6">
    <location>
        <begin position="92"/>
        <end position="113"/>
    </location>
</feature>
<proteinExistence type="inferred from homology"/>
<dbReference type="InterPro" id="IPR037185">
    <property type="entry name" value="EmrE-like"/>
</dbReference>
<comment type="similarity">
    <text evidence="2">Belongs to the EamA transporter family.</text>
</comment>
<accession>A0ABT8DX06</accession>
<feature type="transmembrane region" description="Helical" evidence="6">
    <location>
        <begin position="216"/>
        <end position="234"/>
    </location>
</feature>
<feature type="domain" description="EamA" evidence="7">
    <location>
        <begin position="159"/>
        <end position="287"/>
    </location>
</feature>
<name>A0ABT8DX06_9BURK</name>
<organism evidence="8 9">
    <name type="scientific">Roseateles violae</name>
    <dbReference type="NCBI Taxonomy" id="3058042"/>
    <lineage>
        <taxon>Bacteria</taxon>
        <taxon>Pseudomonadati</taxon>
        <taxon>Pseudomonadota</taxon>
        <taxon>Betaproteobacteria</taxon>
        <taxon>Burkholderiales</taxon>
        <taxon>Sphaerotilaceae</taxon>
        <taxon>Roseateles</taxon>
    </lineage>
</organism>
<gene>
    <name evidence="8" type="primary">yddG</name>
    <name evidence="8" type="ORF">QWJ38_11455</name>
</gene>
<feature type="transmembrane region" description="Helical" evidence="6">
    <location>
        <begin position="120"/>
        <end position="137"/>
    </location>
</feature>
<dbReference type="Pfam" id="PF00892">
    <property type="entry name" value="EamA"/>
    <property type="match status" value="2"/>
</dbReference>
<dbReference type="PANTHER" id="PTHR32322:SF2">
    <property type="entry name" value="EAMA DOMAIN-CONTAINING PROTEIN"/>
    <property type="match status" value="1"/>
</dbReference>
<evidence type="ECO:0000256" key="1">
    <source>
        <dbReference type="ARBA" id="ARBA00004141"/>
    </source>
</evidence>
<feature type="transmembrane region" description="Helical" evidence="6">
    <location>
        <begin position="271"/>
        <end position="291"/>
    </location>
</feature>
<reference evidence="8 9" key="1">
    <citation type="submission" date="2023-06" db="EMBL/GenBank/DDBJ databases">
        <title>Pelomonas sp. PFR6 16S ribosomal RNA gene Genome sequencing and assembly.</title>
        <authorList>
            <person name="Woo H."/>
        </authorList>
    </citation>
    <scope>NUCLEOTIDE SEQUENCE [LARGE SCALE GENOMIC DNA]</scope>
    <source>
        <strain evidence="8 9">PFR6</strain>
    </source>
</reference>
<feature type="transmembrane region" description="Helical" evidence="6">
    <location>
        <begin position="186"/>
        <end position="204"/>
    </location>
</feature>
<evidence type="ECO:0000256" key="4">
    <source>
        <dbReference type="ARBA" id="ARBA00022989"/>
    </source>
</evidence>
<evidence type="ECO:0000256" key="2">
    <source>
        <dbReference type="ARBA" id="ARBA00007362"/>
    </source>
</evidence>
<dbReference type="InterPro" id="IPR050638">
    <property type="entry name" value="AA-Vitamin_Transporters"/>
</dbReference>
<evidence type="ECO:0000256" key="6">
    <source>
        <dbReference type="SAM" id="Phobius"/>
    </source>
</evidence>
<dbReference type="Proteomes" id="UP001228044">
    <property type="component" value="Unassembled WGS sequence"/>
</dbReference>
<comment type="subcellular location">
    <subcellularLocation>
        <location evidence="1">Membrane</location>
        <topology evidence="1">Multi-pass membrane protein</topology>
    </subcellularLocation>
</comment>
<feature type="transmembrane region" description="Helical" evidence="6">
    <location>
        <begin position="63"/>
        <end position="86"/>
    </location>
</feature>
<protein>
    <submittedName>
        <fullName evidence="8">Aromatic amino acid DMT transporter YddG</fullName>
    </submittedName>
</protein>
<feature type="domain" description="EamA" evidence="7">
    <location>
        <begin position="9"/>
        <end position="135"/>
    </location>
</feature>
<evidence type="ECO:0000259" key="7">
    <source>
        <dbReference type="Pfam" id="PF00892"/>
    </source>
</evidence>
<dbReference type="PANTHER" id="PTHR32322">
    <property type="entry name" value="INNER MEMBRANE TRANSPORTER"/>
    <property type="match status" value="1"/>
</dbReference>
<evidence type="ECO:0000313" key="8">
    <source>
        <dbReference type="EMBL" id="MDN3920896.1"/>
    </source>
</evidence>
<keyword evidence="3 6" id="KW-0812">Transmembrane</keyword>
<dbReference type="RefSeq" id="WP_290359215.1">
    <property type="nucleotide sequence ID" value="NZ_JAUHHC010000003.1"/>
</dbReference>
<feature type="transmembrane region" description="Helical" evidence="6">
    <location>
        <begin position="246"/>
        <end position="265"/>
    </location>
</feature>
<dbReference type="NCBIfam" id="NF008676">
    <property type="entry name" value="PRK11689.1"/>
    <property type="match status" value="1"/>
</dbReference>
<dbReference type="SUPFAM" id="SSF103481">
    <property type="entry name" value="Multidrug resistance efflux transporter EmrE"/>
    <property type="match status" value="2"/>
</dbReference>
<dbReference type="InterPro" id="IPR000620">
    <property type="entry name" value="EamA_dom"/>
</dbReference>
<evidence type="ECO:0000313" key="9">
    <source>
        <dbReference type="Proteomes" id="UP001228044"/>
    </source>
</evidence>
<feature type="transmembrane region" description="Helical" evidence="6">
    <location>
        <begin position="157"/>
        <end position="174"/>
    </location>
</feature>
<keyword evidence="4 6" id="KW-1133">Transmembrane helix</keyword>
<keyword evidence="9" id="KW-1185">Reference proteome</keyword>
<evidence type="ECO:0000256" key="5">
    <source>
        <dbReference type="ARBA" id="ARBA00023136"/>
    </source>
</evidence>
<evidence type="ECO:0000256" key="3">
    <source>
        <dbReference type="ARBA" id="ARBA00022692"/>
    </source>
</evidence>
<keyword evidence="5 6" id="KW-0472">Membrane</keyword>
<comment type="caution">
    <text evidence="8">The sequence shown here is derived from an EMBL/GenBank/DDBJ whole genome shotgun (WGS) entry which is preliminary data.</text>
</comment>
<sequence length="299" mass="31415">MNPSSRGATLLGLLAILFWSTSVGVTRSTIEFLGPTGAPALLFSLSALLLWPRRRPLRELPRPYLIVGATLFVAYELCFVLALGLARDRGQAIEIGMVNYLWPSLTVLCSALAGRQRLNAPMLGGLALAFAGVIAASSPPEGMSPTRFFLNAADNPLCYGLALAGAIVWALYSTATKHLAQGRNGLWFFMPLSAVAFWIIHLLQASPPPMDWSARVVVQVGLAGAAVTLAYSLWNTGVLHGNIHLLGLAANGTPLLSALFASILLSTPLTGMFWIGAATVALGSLLAALGARRRGGAAA</sequence>
<dbReference type="EMBL" id="JAUHHC010000003">
    <property type="protein sequence ID" value="MDN3920896.1"/>
    <property type="molecule type" value="Genomic_DNA"/>
</dbReference>
<feature type="transmembrane region" description="Helical" evidence="6">
    <location>
        <begin position="32"/>
        <end position="51"/>
    </location>
</feature>